<keyword evidence="5" id="KW-0573">Peptidoglycan synthesis</keyword>
<dbReference type="PRINTS" id="PR00725">
    <property type="entry name" value="DADACBPTASE1"/>
</dbReference>
<comment type="caution">
    <text evidence="11">The sequence shown here is derived from an EMBL/GenBank/DDBJ whole genome shotgun (WGS) entry which is preliminary data.</text>
</comment>
<dbReference type="PANTHER" id="PTHR21581">
    <property type="entry name" value="D-ALANYL-D-ALANINE CARBOXYPEPTIDASE"/>
    <property type="match status" value="1"/>
</dbReference>
<evidence type="ECO:0000256" key="8">
    <source>
        <dbReference type="PIRSR" id="PIRSR618044-2"/>
    </source>
</evidence>
<dbReference type="SUPFAM" id="SSF56601">
    <property type="entry name" value="beta-lactamase/transpeptidase-like"/>
    <property type="match status" value="1"/>
</dbReference>
<dbReference type="EMBL" id="JANCLT010000007">
    <property type="protein sequence ID" value="MCP8969652.1"/>
    <property type="molecule type" value="Genomic_DNA"/>
</dbReference>
<feature type="active site" description="Proton acceptor" evidence="7">
    <location>
        <position position="68"/>
    </location>
</feature>
<evidence type="ECO:0000259" key="10">
    <source>
        <dbReference type="Pfam" id="PF00768"/>
    </source>
</evidence>
<evidence type="ECO:0000256" key="5">
    <source>
        <dbReference type="ARBA" id="ARBA00022984"/>
    </source>
</evidence>
<accession>A0AA41X6K1</accession>
<comment type="similarity">
    <text evidence="1 9">Belongs to the peptidase S11 family.</text>
</comment>
<evidence type="ECO:0000256" key="7">
    <source>
        <dbReference type="PIRSR" id="PIRSR618044-1"/>
    </source>
</evidence>
<feature type="domain" description="Peptidase S11 D-alanyl-D-alanine carboxypeptidase A N-terminal" evidence="10">
    <location>
        <begin position="30"/>
        <end position="257"/>
    </location>
</feature>
<evidence type="ECO:0000256" key="2">
    <source>
        <dbReference type="ARBA" id="ARBA00022729"/>
    </source>
</evidence>
<keyword evidence="4" id="KW-0133">Cell shape</keyword>
<dbReference type="Pfam" id="PF00768">
    <property type="entry name" value="Peptidase_S11"/>
    <property type="match status" value="1"/>
</dbReference>
<keyword evidence="6" id="KW-0961">Cell wall biogenesis/degradation</keyword>
<dbReference type="Gene3D" id="3.40.710.10">
    <property type="entry name" value="DD-peptidase/beta-lactamase superfamily"/>
    <property type="match status" value="1"/>
</dbReference>
<organism evidence="11 12">
    <name type="scientific">Ectobacillus ponti</name>
    <dbReference type="NCBI Taxonomy" id="2961894"/>
    <lineage>
        <taxon>Bacteria</taxon>
        <taxon>Bacillati</taxon>
        <taxon>Bacillota</taxon>
        <taxon>Bacilli</taxon>
        <taxon>Bacillales</taxon>
        <taxon>Bacillaceae</taxon>
        <taxon>Ectobacillus</taxon>
    </lineage>
</organism>
<evidence type="ECO:0000313" key="12">
    <source>
        <dbReference type="Proteomes" id="UP001156102"/>
    </source>
</evidence>
<sequence length="275" mass="30143">MLKKLSLLFVGIALILPLYLSFSHTKAPVQASQPEINGRYGVVIDAATGEILYDKNAKRQAPPASLTKLMTALLLLERVGEREEIVITQHAIDTESGAKQVPLEAGERLRRNEALKLMLTISVDSVAESVAEHISGSKKEFAHLMNQRARELGADTLTFYNASGSDALGHRASPYELALIARELLKHPEALDCMSRVTNTVQTSLHTREITNSGRKDLKDDPLALGSKSGRTALADYTLITVDEKQGKRVIVVIMKSERKTLYTDAAKLAAYALH</sequence>
<evidence type="ECO:0000256" key="1">
    <source>
        <dbReference type="ARBA" id="ARBA00007164"/>
    </source>
</evidence>
<dbReference type="GO" id="GO:0009002">
    <property type="term" value="F:serine-type D-Ala-D-Ala carboxypeptidase activity"/>
    <property type="evidence" value="ECO:0007669"/>
    <property type="project" value="UniProtKB-EC"/>
</dbReference>
<feature type="binding site" evidence="8">
    <location>
        <position position="228"/>
    </location>
    <ligand>
        <name>substrate</name>
    </ligand>
</feature>
<keyword evidence="12" id="KW-1185">Reference proteome</keyword>
<keyword evidence="3 11" id="KW-0378">Hydrolase</keyword>
<dbReference type="GO" id="GO:0006508">
    <property type="term" value="P:proteolysis"/>
    <property type="evidence" value="ECO:0007669"/>
    <property type="project" value="InterPro"/>
</dbReference>
<keyword evidence="11" id="KW-0121">Carboxypeptidase</keyword>
<dbReference type="GO" id="GO:0009252">
    <property type="term" value="P:peptidoglycan biosynthetic process"/>
    <property type="evidence" value="ECO:0007669"/>
    <property type="project" value="UniProtKB-KW"/>
</dbReference>
<dbReference type="GO" id="GO:0071555">
    <property type="term" value="P:cell wall organization"/>
    <property type="evidence" value="ECO:0007669"/>
    <property type="project" value="UniProtKB-KW"/>
</dbReference>
<dbReference type="RefSeq" id="WP_254759574.1">
    <property type="nucleotide sequence ID" value="NZ_JANCLT010000007.1"/>
</dbReference>
<evidence type="ECO:0000256" key="3">
    <source>
        <dbReference type="ARBA" id="ARBA00022801"/>
    </source>
</evidence>
<dbReference type="InterPro" id="IPR018044">
    <property type="entry name" value="Peptidase_S11"/>
</dbReference>
<protein>
    <submittedName>
        <fullName evidence="11">D-alanyl-D-alanine carboxypeptidase</fullName>
        <ecNumber evidence="11">3.4.16.4</ecNumber>
    </submittedName>
</protein>
<feature type="active site" evidence="7">
    <location>
        <position position="122"/>
    </location>
</feature>
<dbReference type="InterPro" id="IPR001967">
    <property type="entry name" value="Peptidase_S11_N"/>
</dbReference>
<dbReference type="EC" id="3.4.16.4" evidence="11"/>
<feature type="active site" description="Acyl-ester intermediate" evidence="7">
    <location>
        <position position="65"/>
    </location>
</feature>
<gene>
    <name evidence="11" type="ORF">NK662_14050</name>
</gene>
<name>A0AA41X6K1_9BACI</name>
<dbReference type="AlphaFoldDB" id="A0AA41X6K1"/>
<dbReference type="PANTHER" id="PTHR21581:SF6">
    <property type="entry name" value="TRAFFICKING PROTEIN PARTICLE COMPLEX SUBUNIT 12"/>
    <property type="match status" value="1"/>
</dbReference>
<evidence type="ECO:0000313" key="11">
    <source>
        <dbReference type="EMBL" id="MCP8969652.1"/>
    </source>
</evidence>
<proteinExistence type="inferred from homology"/>
<dbReference type="Proteomes" id="UP001156102">
    <property type="component" value="Unassembled WGS sequence"/>
</dbReference>
<dbReference type="InterPro" id="IPR012338">
    <property type="entry name" value="Beta-lactam/transpept-like"/>
</dbReference>
<reference evidence="11" key="1">
    <citation type="submission" date="2022-07" db="EMBL/GenBank/DDBJ databases">
        <authorList>
            <person name="Li W.-J."/>
            <person name="Deng Q.-Q."/>
        </authorList>
    </citation>
    <scope>NUCLEOTIDE SEQUENCE</scope>
    <source>
        <strain evidence="11">SYSU M60031</strain>
    </source>
</reference>
<evidence type="ECO:0000256" key="4">
    <source>
        <dbReference type="ARBA" id="ARBA00022960"/>
    </source>
</evidence>
<evidence type="ECO:0000256" key="6">
    <source>
        <dbReference type="ARBA" id="ARBA00023316"/>
    </source>
</evidence>
<evidence type="ECO:0000256" key="9">
    <source>
        <dbReference type="RuleBase" id="RU004016"/>
    </source>
</evidence>
<keyword evidence="11" id="KW-0645">Protease</keyword>
<keyword evidence="2" id="KW-0732">Signal</keyword>
<dbReference type="GO" id="GO:0008360">
    <property type="term" value="P:regulation of cell shape"/>
    <property type="evidence" value="ECO:0007669"/>
    <property type="project" value="UniProtKB-KW"/>
</dbReference>